<evidence type="ECO:0000259" key="9">
    <source>
        <dbReference type="Pfam" id="PF19053"/>
    </source>
</evidence>
<organism evidence="10 11">
    <name type="scientific">Streptacidiphilus alkalitolerans</name>
    <dbReference type="NCBI Taxonomy" id="3342712"/>
    <lineage>
        <taxon>Bacteria</taxon>
        <taxon>Bacillati</taxon>
        <taxon>Actinomycetota</taxon>
        <taxon>Actinomycetes</taxon>
        <taxon>Kitasatosporales</taxon>
        <taxon>Streptomycetaceae</taxon>
        <taxon>Streptacidiphilus</taxon>
    </lineage>
</organism>
<accession>A0ABV6V534</accession>
<evidence type="ECO:0000256" key="2">
    <source>
        <dbReference type="ARBA" id="ARBA00006162"/>
    </source>
</evidence>
<evidence type="ECO:0000256" key="8">
    <source>
        <dbReference type="SAM" id="Phobius"/>
    </source>
</evidence>
<dbReference type="Pfam" id="PF08817">
    <property type="entry name" value="YukD"/>
    <property type="match status" value="1"/>
</dbReference>
<feature type="transmembrane region" description="Helical" evidence="8">
    <location>
        <begin position="445"/>
        <end position="464"/>
    </location>
</feature>
<evidence type="ECO:0000313" key="10">
    <source>
        <dbReference type="EMBL" id="MFC1408815.1"/>
    </source>
</evidence>
<name>A0ABV6V534_9ACTN</name>
<keyword evidence="3" id="KW-1003">Cell membrane</keyword>
<feature type="transmembrane region" description="Helical" evidence="8">
    <location>
        <begin position="188"/>
        <end position="210"/>
    </location>
</feature>
<dbReference type="RefSeq" id="WP_380503339.1">
    <property type="nucleotide sequence ID" value="NZ_JBHEZX010000002.1"/>
</dbReference>
<comment type="caution">
    <text evidence="10">The sequence shown here is derived from an EMBL/GenBank/DDBJ whole genome shotgun (WGS) entry which is preliminary data.</text>
</comment>
<dbReference type="Gene3D" id="3.10.20.90">
    <property type="entry name" value="Phosphatidylinositol 3-kinase Catalytic Subunit, Chain A, domain 1"/>
    <property type="match status" value="1"/>
</dbReference>
<feature type="compositionally biased region" description="Pro residues" evidence="7">
    <location>
        <begin position="1"/>
        <end position="20"/>
    </location>
</feature>
<feature type="compositionally biased region" description="Low complexity" evidence="7">
    <location>
        <begin position="39"/>
        <end position="49"/>
    </location>
</feature>
<evidence type="ECO:0000256" key="5">
    <source>
        <dbReference type="ARBA" id="ARBA00022989"/>
    </source>
</evidence>
<evidence type="ECO:0000256" key="7">
    <source>
        <dbReference type="SAM" id="MobiDB-lite"/>
    </source>
</evidence>
<feature type="region of interest" description="Disordered" evidence="7">
    <location>
        <begin position="1"/>
        <end position="49"/>
    </location>
</feature>
<comment type="similarity">
    <text evidence="2">Belongs to the EccD/Snm4 family.</text>
</comment>
<dbReference type="InterPro" id="IPR024962">
    <property type="entry name" value="YukD-like"/>
</dbReference>
<sequence length="509" mass="51715">MTSTQPPSPAPAPAAPPSPRRPPHRRNPLTRLRDPNGSTVPPTATAPTLTGTEVCRLTVVGPGGSADLAVPVATPVSALLPVLLRRLGAPAVEPGTAWVLQRLGEDPLDPDGTVESHRLRHGETLHLRPADDPLPALHFDDLADGVAHVVSARPGRWEPRTTRGLALALSVLALLALAVGLLGGGPGAATALGAGTTAVLLGAAAAAAALGREHAAAGARSVATVAGLGALAFGGLAGLTFRQGQHGGYAPGLPGVLTAAGCVAVLAGALLALRALPPLLPGTALLTAVAAAVGGGLMQAADWHGAQAVGIVAGGLFVLGLPGPRLALRAARLRVPALPHNAEELQQELDPEPQERVEQRVDFANACLDVLSLGSGLVYAVGFWYLAHDQGWIGWVLPLVLAAAVLLRARGLVRIPQRVPTVLSAAFGLAVLLLVRAVPGDSGHRLALLAVLLPAAGLLLLAALRLPTARLLPIWGHAGDLLETATAVALLPLLLQTLHAYSYFRSLAG</sequence>
<feature type="transmembrane region" description="Helical" evidence="8">
    <location>
        <begin position="222"/>
        <end position="241"/>
    </location>
</feature>
<dbReference type="EMBL" id="JBHEZX010000002">
    <property type="protein sequence ID" value="MFC1408815.1"/>
    <property type="molecule type" value="Genomic_DNA"/>
</dbReference>
<dbReference type="InterPro" id="IPR006707">
    <property type="entry name" value="T7SS_EccD"/>
</dbReference>
<proteinExistence type="inferred from homology"/>
<comment type="subcellular location">
    <subcellularLocation>
        <location evidence="1">Cell membrane</location>
        <topology evidence="1">Multi-pass membrane protein</topology>
    </subcellularLocation>
</comment>
<evidence type="ECO:0000256" key="1">
    <source>
        <dbReference type="ARBA" id="ARBA00004651"/>
    </source>
</evidence>
<dbReference type="Pfam" id="PF19053">
    <property type="entry name" value="EccD"/>
    <property type="match status" value="1"/>
</dbReference>
<evidence type="ECO:0000256" key="3">
    <source>
        <dbReference type="ARBA" id="ARBA00022475"/>
    </source>
</evidence>
<feature type="transmembrane region" description="Helical" evidence="8">
    <location>
        <begin position="421"/>
        <end position="439"/>
    </location>
</feature>
<dbReference type="InterPro" id="IPR044049">
    <property type="entry name" value="EccD_transm"/>
</dbReference>
<protein>
    <submittedName>
        <fullName evidence="10">Type VII secretion integral membrane protein EccD</fullName>
    </submittedName>
</protein>
<feature type="transmembrane region" description="Helical" evidence="8">
    <location>
        <begin position="304"/>
        <end position="324"/>
    </location>
</feature>
<feature type="transmembrane region" description="Helical" evidence="8">
    <location>
        <begin position="366"/>
        <end position="386"/>
    </location>
</feature>
<feature type="transmembrane region" description="Helical" evidence="8">
    <location>
        <begin position="164"/>
        <end position="182"/>
    </location>
</feature>
<feature type="transmembrane region" description="Helical" evidence="8">
    <location>
        <begin position="392"/>
        <end position="409"/>
    </location>
</feature>
<evidence type="ECO:0000256" key="4">
    <source>
        <dbReference type="ARBA" id="ARBA00022692"/>
    </source>
</evidence>
<feature type="transmembrane region" description="Helical" evidence="8">
    <location>
        <begin position="253"/>
        <end position="272"/>
    </location>
</feature>
<evidence type="ECO:0000313" key="11">
    <source>
        <dbReference type="Proteomes" id="UP001592582"/>
    </source>
</evidence>
<gene>
    <name evidence="10" type="primary">eccD</name>
    <name evidence="10" type="ORF">ACEZDG_05925</name>
</gene>
<feature type="transmembrane region" description="Helical" evidence="8">
    <location>
        <begin position="279"/>
        <end position="298"/>
    </location>
</feature>
<dbReference type="NCBIfam" id="TIGR03920">
    <property type="entry name" value="T7SS_EccD"/>
    <property type="match status" value="1"/>
</dbReference>
<keyword evidence="5 8" id="KW-1133">Transmembrane helix</keyword>
<dbReference type="Proteomes" id="UP001592582">
    <property type="component" value="Unassembled WGS sequence"/>
</dbReference>
<feature type="domain" description="EccD-like transmembrane" evidence="9">
    <location>
        <begin position="162"/>
        <end position="507"/>
    </location>
</feature>
<evidence type="ECO:0000256" key="6">
    <source>
        <dbReference type="ARBA" id="ARBA00023136"/>
    </source>
</evidence>
<keyword evidence="4 8" id="KW-0812">Transmembrane</keyword>
<keyword evidence="6 8" id="KW-0472">Membrane</keyword>
<keyword evidence="11" id="KW-1185">Reference proteome</keyword>
<reference evidence="10 11" key="1">
    <citation type="submission" date="2024-09" db="EMBL/GenBank/DDBJ databases">
        <authorList>
            <person name="Lee S.D."/>
        </authorList>
    </citation>
    <scope>NUCLEOTIDE SEQUENCE [LARGE SCALE GENOMIC DNA]</scope>
    <source>
        <strain evidence="10 11">N1-1</strain>
    </source>
</reference>